<evidence type="ECO:0000313" key="3">
    <source>
        <dbReference type="Proteomes" id="UP000541444"/>
    </source>
</evidence>
<comment type="caution">
    <text evidence="2">The sequence shown here is derived from an EMBL/GenBank/DDBJ whole genome shotgun (WGS) entry which is preliminary data.</text>
</comment>
<name>A0A7J7KZ51_9MAGN</name>
<reference evidence="2 3" key="1">
    <citation type="journal article" date="2020" name="IScience">
        <title>Genome Sequencing of the Endangered Kingdonia uniflora (Circaeasteraceae, Ranunculales) Reveals Potential Mechanisms of Evolutionary Specialization.</title>
        <authorList>
            <person name="Sun Y."/>
            <person name="Deng T."/>
            <person name="Zhang A."/>
            <person name="Moore M.J."/>
            <person name="Landis J.B."/>
            <person name="Lin N."/>
            <person name="Zhang H."/>
            <person name="Zhang X."/>
            <person name="Huang J."/>
            <person name="Zhang X."/>
            <person name="Sun H."/>
            <person name="Wang H."/>
        </authorList>
    </citation>
    <scope>NUCLEOTIDE SEQUENCE [LARGE SCALE GENOMIC DNA]</scope>
    <source>
        <strain evidence="2">TB1705</strain>
        <tissue evidence="2">Leaf</tissue>
    </source>
</reference>
<accession>A0A7J7KZ51</accession>
<evidence type="ECO:0000313" key="2">
    <source>
        <dbReference type="EMBL" id="KAF6135607.1"/>
    </source>
</evidence>
<dbReference type="EMBL" id="JACGCM010002784">
    <property type="protein sequence ID" value="KAF6135607.1"/>
    <property type="molecule type" value="Genomic_DNA"/>
</dbReference>
<gene>
    <name evidence="2" type="ORF">GIB67_015460</name>
</gene>
<keyword evidence="3" id="KW-1185">Reference proteome</keyword>
<sequence length="162" mass="18742">MFLCLKKDLTREVLEMFENSNEIEAGVVTEDSKKFDGDGLEMKYLEETTDREVHSAIDQVGGKDEDVSKSFRSQSDKEVATLMREVYLMSRLRLQEFLEELDSESKQSSICSSRIRNRLRVRRSKAASRLPQGSHDQRFSIVRKTNPNPNPCQEFEKRSEGD</sequence>
<protein>
    <submittedName>
        <fullName evidence="2">Uncharacterized protein</fullName>
    </submittedName>
</protein>
<organism evidence="2 3">
    <name type="scientific">Kingdonia uniflora</name>
    <dbReference type="NCBI Taxonomy" id="39325"/>
    <lineage>
        <taxon>Eukaryota</taxon>
        <taxon>Viridiplantae</taxon>
        <taxon>Streptophyta</taxon>
        <taxon>Embryophyta</taxon>
        <taxon>Tracheophyta</taxon>
        <taxon>Spermatophyta</taxon>
        <taxon>Magnoliopsida</taxon>
        <taxon>Ranunculales</taxon>
        <taxon>Circaeasteraceae</taxon>
        <taxon>Kingdonia</taxon>
    </lineage>
</organism>
<feature type="region of interest" description="Disordered" evidence="1">
    <location>
        <begin position="122"/>
        <end position="162"/>
    </location>
</feature>
<evidence type="ECO:0000256" key="1">
    <source>
        <dbReference type="SAM" id="MobiDB-lite"/>
    </source>
</evidence>
<dbReference type="AlphaFoldDB" id="A0A7J7KZ51"/>
<dbReference type="Proteomes" id="UP000541444">
    <property type="component" value="Unassembled WGS sequence"/>
</dbReference>
<proteinExistence type="predicted"/>